<reference evidence="3" key="1">
    <citation type="submission" date="2025-08" db="UniProtKB">
        <authorList>
            <consortium name="RefSeq"/>
        </authorList>
    </citation>
    <scope>IDENTIFICATION</scope>
    <source>
        <tissue evidence="3">Muscle</tissue>
    </source>
</reference>
<feature type="region of interest" description="Disordered" evidence="1">
    <location>
        <begin position="567"/>
        <end position="684"/>
    </location>
</feature>
<feature type="compositionally biased region" description="Polar residues" evidence="1">
    <location>
        <begin position="818"/>
        <end position="827"/>
    </location>
</feature>
<feature type="compositionally biased region" description="Basic residues" evidence="1">
    <location>
        <begin position="647"/>
        <end position="656"/>
    </location>
</feature>
<feature type="compositionally biased region" description="Polar residues" evidence="1">
    <location>
        <begin position="870"/>
        <end position="886"/>
    </location>
</feature>
<feature type="compositionally biased region" description="Polar residues" evidence="1">
    <location>
        <begin position="799"/>
        <end position="809"/>
    </location>
</feature>
<feature type="compositionally biased region" description="Polar residues" evidence="1">
    <location>
        <begin position="671"/>
        <end position="682"/>
    </location>
</feature>
<evidence type="ECO:0000313" key="2">
    <source>
        <dbReference type="Proteomes" id="UP000694941"/>
    </source>
</evidence>
<name>A0ABM1BWD0_LIMPO</name>
<evidence type="ECO:0000313" key="3">
    <source>
        <dbReference type="RefSeq" id="XP_013789941.2"/>
    </source>
</evidence>
<feature type="region of interest" description="Disordered" evidence="1">
    <location>
        <begin position="776"/>
        <end position="909"/>
    </location>
</feature>
<sequence>PSPAANRYSLSSNQASLTPVSMSPQPCPKSFLNRIRKHSILSVTNIHHSFSDKDQTRTISFDDILKRNLSSRKCRQNNKVNETEKNEEETSRIIASLVHSNQSIKQRRMSLDDFIKLNGKKIRMRNAREESQGYMSDMSTKSEGIDETSFMGRLSPRLAHYSAPSFTEFHSIKEQSFEQASSSDSLSCDVNVGETKVDISPLAQQASGQSDCESIEEKPIKDVSSPIPLPQLKNSSERQNPIEENIVCELQARANDEIPYQTNQSKANINLDNITPVIPNVRLEVSSSVEATSLPSVCVAPKLCDISEINLLTLPSKDPSKHHVPEFSTPKILITTNMSSCDSEETSPPRTPNTKPSSMAYLSPLTAMCPSTDRTISESNLSTSGYSSLSSPGMSRCNSSSPLAEELDVGAKKLYLAQKASHFLSPSLITSKCENAFHFPSQQIYSYLQVKNHPDPSCFPQRRASVGEALFPPTKDIDRHLCRKKLSKRISYQTTSTEDSIDDEGIVLDRIEIKIKQGKVTSAKELEMSVASEKYQKPERDITLHNKCRKPSPLSLELPDISTTCLSEKHHPAVRSSPKLKKGDKSKKITDHGRTSVCSSPSVTPINERLSECHEGKLPRNSSKTSMGNHIISSSDDDLDSHEPRQKSPRRPHKRHETSFSPSLTHHKAESPTTPRSISLTENRYRKYKENSSWPLNRIVLSSSSESILSTAEDNLTTDYSTDGEKFRQKLRLTTDVSNKIQETFLNVPKELKTREAVTPESRVIVSLPTSSRARQQSWTLYRQRSQPEQNRTRGGLTSLDSVESSIPSDSDDDHLSTKTTKPQLQVLNKVHLTPHPVFRRQEALTEDDGSDDSSSETTVLLKKPASPNVAPTKNVKSVTIGTSTDPDAEPSQKNIAVHQKDDIRLSHA</sequence>
<feature type="compositionally biased region" description="Polar residues" evidence="1">
    <location>
        <begin position="596"/>
        <end position="605"/>
    </location>
</feature>
<dbReference type="RefSeq" id="XP_013789941.2">
    <property type="nucleotide sequence ID" value="XM_013934487.2"/>
</dbReference>
<keyword evidence="2" id="KW-1185">Reference proteome</keyword>
<proteinExistence type="predicted"/>
<feature type="region of interest" description="Disordered" evidence="1">
    <location>
        <begin position="1"/>
        <end position="25"/>
    </location>
</feature>
<dbReference type="Proteomes" id="UP000694941">
    <property type="component" value="Unplaced"/>
</dbReference>
<feature type="non-terminal residue" evidence="3">
    <location>
        <position position="1"/>
    </location>
</feature>
<feature type="compositionally biased region" description="Basic and acidic residues" evidence="1">
    <location>
        <begin position="581"/>
        <end position="594"/>
    </location>
</feature>
<organism evidence="2 3">
    <name type="scientific">Limulus polyphemus</name>
    <name type="common">Atlantic horseshoe crab</name>
    <dbReference type="NCBI Taxonomy" id="6850"/>
    <lineage>
        <taxon>Eukaryota</taxon>
        <taxon>Metazoa</taxon>
        <taxon>Ecdysozoa</taxon>
        <taxon>Arthropoda</taxon>
        <taxon>Chelicerata</taxon>
        <taxon>Merostomata</taxon>
        <taxon>Xiphosura</taxon>
        <taxon>Limulidae</taxon>
        <taxon>Limulus</taxon>
    </lineage>
</organism>
<feature type="compositionally biased region" description="Acidic residues" evidence="1">
    <location>
        <begin position="845"/>
        <end position="855"/>
    </location>
</feature>
<accession>A0ABM1BWD0</accession>
<feature type="compositionally biased region" description="Polar residues" evidence="1">
    <location>
        <begin position="776"/>
        <end position="790"/>
    </location>
</feature>
<feature type="compositionally biased region" description="Polar residues" evidence="1">
    <location>
        <begin position="8"/>
        <end position="24"/>
    </location>
</feature>
<feature type="compositionally biased region" description="Basic and acidic residues" evidence="1">
    <location>
        <begin position="609"/>
        <end position="618"/>
    </location>
</feature>
<feature type="compositionally biased region" description="Basic and acidic residues" evidence="1">
    <location>
        <begin position="899"/>
        <end position="909"/>
    </location>
</feature>
<protein>
    <submittedName>
        <fullName evidence="3">Uncharacterized protein LOC106473813</fullName>
    </submittedName>
</protein>
<gene>
    <name evidence="3" type="primary">LOC106473813</name>
</gene>
<evidence type="ECO:0000256" key="1">
    <source>
        <dbReference type="SAM" id="MobiDB-lite"/>
    </source>
</evidence>
<feature type="compositionally biased region" description="Polar residues" evidence="1">
    <location>
        <begin position="620"/>
        <end position="632"/>
    </location>
</feature>
<dbReference type="GeneID" id="106473813"/>